<name>A0A6L7HZ15_9GAMM</name>
<accession>A0A6L7HZ15</accession>
<evidence type="ECO:0000313" key="2">
    <source>
        <dbReference type="EMBL" id="MXR69579.1"/>
    </source>
</evidence>
<gene>
    <name evidence="2" type="ORF">GNT65_12990</name>
</gene>
<keyword evidence="3" id="KW-1185">Reference proteome</keyword>
<evidence type="ECO:0000313" key="3">
    <source>
        <dbReference type="Proteomes" id="UP000474778"/>
    </source>
</evidence>
<sequence length="82" mass="8511">MMTNKKQSSSQMASLASSVLTSNGSSQIQKALAGSVLSQSSTSHQTGAEMESVASAVLQSDKYNDVTKSLAASVLSQSNKKR</sequence>
<evidence type="ECO:0000256" key="1">
    <source>
        <dbReference type="SAM" id="MobiDB-lite"/>
    </source>
</evidence>
<feature type="compositionally biased region" description="Polar residues" evidence="1">
    <location>
        <begin position="36"/>
        <end position="46"/>
    </location>
</feature>
<proteinExistence type="predicted"/>
<dbReference type="EMBL" id="WRPA01000011">
    <property type="protein sequence ID" value="MXR69579.1"/>
    <property type="molecule type" value="Genomic_DNA"/>
</dbReference>
<organism evidence="2 3">
    <name type="scientific">Shewanella insulae</name>
    <dbReference type="NCBI Taxonomy" id="2681496"/>
    <lineage>
        <taxon>Bacteria</taxon>
        <taxon>Pseudomonadati</taxon>
        <taxon>Pseudomonadota</taxon>
        <taxon>Gammaproteobacteria</taxon>
        <taxon>Alteromonadales</taxon>
        <taxon>Shewanellaceae</taxon>
        <taxon>Shewanella</taxon>
    </lineage>
</organism>
<dbReference type="Proteomes" id="UP000474778">
    <property type="component" value="Unassembled WGS sequence"/>
</dbReference>
<comment type="caution">
    <text evidence="2">The sequence shown here is derived from an EMBL/GenBank/DDBJ whole genome shotgun (WGS) entry which is preliminary data.</text>
</comment>
<feature type="region of interest" description="Disordered" evidence="1">
    <location>
        <begin position="31"/>
        <end position="51"/>
    </location>
</feature>
<dbReference type="AlphaFoldDB" id="A0A6L7HZ15"/>
<reference evidence="2 3" key="1">
    <citation type="submission" date="2019-12" db="EMBL/GenBank/DDBJ databases">
        <title>Shewanella insulae sp. nov., isolated from a tidal flat.</title>
        <authorList>
            <person name="Yoon J.-H."/>
        </authorList>
    </citation>
    <scope>NUCLEOTIDE SEQUENCE [LARGE SCALE GENOMIC DNA]</scope>
    <source>
        <strain evidence="2 3">JBTF-M18</strain>
    </source>
</reference>
<protein>
    <submittedName>
        <fullName evidence="2">Uncharacterized protein</fullName>
    </submittedName>
</protein>